<feature type="transmembrane region" description="Helical" evidence="8">
    <location>
        <begin position="199"/>
        <end position="221"/>
    </location>
</feature>
<keyword evidence="3" id="KW-0813">Transport</keyword>
<feature type="transmembrane region" description="Helical" evidence="8">
    <location>
        <begin position="70"/>
        <end position="89"/>
    </location>
</feature>
<organism evidence="9 10">
    <name type="scientific">Brachybacterium huguangmaarense</name>
    <dbReference type="NCBI Taxonomy" id="1652028"/>
    <lineage>
        <taxon>Bacteria</taxon>
        <taxon>Bacillati</taxon>
        <taxon>Actinomycetota</taxon>
        <taxon>Actinomycetes</taxon>
        <taxon>Micrococcales</taxon>
        <taxon>Dermabacteraceae</taxon>
        <taxon>Brachybacterium</taxon>
    </lineage>
</organism>
<feature type="transmembrane region" description="Helical" evidence="8">
    <location>
        <begin position="101"/>
        <end position="122"/>
    </location>
</feature>
<evidence type="ECO:0000256" key="1">
    <source>
        <dbReference type="ARBA" id="ARBA00004651"/>
    </source>
</evidence>
<evidence type="ECO:0000256" key="6">
    <source>
        <dbReference type="ARBA" id="ARBA00022989"/>
    </source>
</evidence>
<dbReference type="InterPro" id="IPR002657">
    <property type="entry name" value="BilAc:Na_symport/Acr3"/>
</dbReference>
<dbReference type="EMBL" id="CP107020">
    <property type="protein sequence ID" value="UYG15886.1"/>
    <property type="molecule type" value="Genomic_DNA"/>
</dbReference>
<proteinExistence type="inferred from homology"/>
<evidence type="ECO:0000256" key="8">
    <source>
        <dbReference type="SAM" id="Phobius"/>
    </source>
</evidence>
<evidence type="ECO:0000256" key="7">
    <source>
        <dbReference type="ARBA" id="ARBA00023136"/>
    </source>
</evidence>
<dbReference type="Pfam" id="PF01758">
    <property type="entry name" value="SBF"/>
    <property type="match status" value="1"/>
</dbReference>
<keyword evidence="5 8" id="KW-0812">Transmembrane</keyword>
<feature type="transmembrane region" description="Helical" evidence="8">
    <location>
        <begin position="264"/>
        <end position="284"/>
    </location>
</feature>
<feature type="transmembrane region" description="Helical" evidence="8">
    <location>
        <begin position="233"/>
        <end position="252"/>
    </location>
</feature>
<evidence type="ECO:0000313" key="9">
    <source>
        <dbReference type="EMBL" id="UYG15886.1"/>
    </source>
</evidence>
<feature type="transmembrane region" description="Helical" evidence="8">
    <location>
        <begin position="129"/>
        <end position="152"/>
    </location>
</feature>
<keyword evidence="4" id="KW-1003">Cell membrane</keyword>
<evidence type="ECO:0000313" key="10">
    <source>
        <dbReference type="Proteomes" id="UP001164305"/>
    </source>
</evidence>
<evidence type="ECO:0000256" key="5">
    <source>
        <dbReference type="ARBA" id="ARBA00022692"/>
    </source>
</evidence>
<dbReference type="PANTHER" id="PTHR43057:SF1">
    <property type="entry name" value="ARSENICAL-RESISTANCE PROTEIN 3"/>
    <property type="match status" value="1"/>
</dbReference>
<feature type="transmembrane region" description="Helical" evidence="8">
    <location>
        <begin position="290"/>
        <end position="313"/>
    </location>
</feature>
<comment type="similarity">
    <text evidence="2">Belongs to the arsenical resistance-3 (ACR3) (TC 2.A.59) family.</text>
</comment>
<dbReference type="Proteomes" id="UP001164305">
    <property type="component" value="Chromosome"/>
</dbReference>
<comment type="subcellular location">
    <subcellularLocation>
        <location evidence="1">Cell membrane</location>
        <topology evidence="1">Multi-pass membrane protein</topology>
    </subcellularLocation>
</comment>
<protein>
    <submittedName>
        <fullName evidence="9">Bile acid:sodium symporter</fullName>
    </submittedName>
</protein>
<evidence type="ECO:0000256" key="4">
    <source>
        <dbReference type="ARBA" id="ARBA00022475"/>
    </source>
</evidence>
<gene>
    <name evidence="9" type="ORF">BRM3_09570</name>
</gene>
<dbReference type="PANTHER" id="PTHR43057">
    <property type="entry name" value="ARSENITE EFFLUX TRANSPORTER"/>
    <property type="match status" value="1"/>
</dbReference>
<keyword evidence="10" id="KW-1185">Reference proteome</keyword>
<keyword evidence="7 8" id="KW-0472">Membrane</keyword>
<evidence type="ECO:0000256" key="2">
    <source>
        <dbReference type="ARBA" id="ARBA00010110"/>
    </source>
</evidence>
<sequence length="329" mass="34771">MRANVERWERRQVPLYLAALVLGAVVGVLMPGVARPAELAITPVLGLLLYVTFLGVPLDRLRRAVRDGRFLLTLLVVNVGVVPLVAFALSRLVAHDPALEVGLLLVLLAPCVDYVIVFTGLAGGAQDRLLAAAPVLMLVQLVSVPVGLRLIVGPGVVADVDLAPFARAFLLLLVVPLVAAALTRALARRTRAGRLVRDGMPATMVPLMMLTLAAVVASQIAGVERRLGSLLPVIGACALFAAIMLVLGVAAGRVARLDVPARRALALSGMTRNSLVVLPLALALPAHLDLAPLVVVTQTLVELLVMVAAVRLVPWMIPLRERRPRAGRA</sequence>
<accession>A0ABY6FZR8</accession>
<dbReference type="RefSeq" id="WP_263593100.1">
    <property type="nucleotide sequence ID" value="NZ_CP107020.1"/>
</dbReference>
<feature type="transmembrane region" description="Helical" evidence="8">
    <location>
        <begin position="12"/>
        <end position="34"/>
    </location>
</feature>
<dbReference type="InterPro" id="IPR004706">
    <property type="entry name" value="Arsenical-R_Acr3"/>
</dbReference>
<keyword evidence="6 8" id="KW-1133">Transmembrane helix</keyword>
<evidence type="ECO:0000256" key="3">
    <source>
        <dbReference type="ARBA" id="ARBA00022448"/>
    </source>
</evidence>
<dbReference type="Gene3D" id="1.20.1530.20">
    <property type="match status" value="1"/>
</dbReference>
<feature type="transmembrane region" description="Helical" evidence="8">
    <location>
        <begin position="40"/>
        <end position="58"/>
    </location>
</feature>
<reference evidence="9" key="1">
    <citation type="submission" date="2022-10" db="EMBL/GenBank/DDBJ databases">
        <title>Whole-Genome Sequencing of Brachybacterium huguangmaarense BRM-3, Isolated from Betula schmidtii.</title>
        <authorList>
            <person name="Haam D."/>
        </authorList>
    </citation>
    <scope>NUCLEOTIDE SEQUENCE</scope>
    <source>
        <strain evidence="9">BRM-3</strain>
    </source>
</reference>
<feature type="transmembrane region" description="Helical" evidence="8">
    <location>
        <begin position="164"/>
        <end position="187"/>
    </location>
</feature>
<dbReference type="InterPro" id="IPR038770">
    <property type="entry name" value="Na+/solute_symporter_sf"/>
</dbReference>
<name>A0ABY6FZR8_9MICO</name>